<dbReference type="Gene3D" id="3.40.50.720">
    <property type="entry name" value="NAD(P)-binding Rossmann-like Domain"/>
    <property type="match status" value="1"/>
</dbReference>
<evidence type="ECO:0000313" key="4">
    <source>
        <dbReference type="Proteomes" id="UP000076552"/>
    </source>
</evidence>
<dbReference type="AlphaFoldDB" id="A0A166PBB8"/>
<dbReference type="Pfam" id="PF00106">
    <property type="entry name" value="adh_short"/>
    <property type="match status" value="1"/>
</dbReference>
<dbReference type="PANTHER" id="PTHR43008:SF7">
    <property type="entry name" value="SHORT CHAIN DEHYDROGENASE_REDUCTASE (AFU_ORTHOLOGUE AFUA_2G00830)"/>
    <property type="match status" value="1"/>
</dbReference>
<gene>
    <name evidence="3" type="ORF">CT0861_05258</name>
</gene>
<keyword evidence="4" id="KW-1185">Reference proteome</keyword>
<name>A0A166PBB8_9PEZI</name>
<dbReference type="PANTHER" id="PTHR43008">
    <property type="entry name" value="BENZIL REDUCTASE"/>
    <property type="match status" value="1"/>
</dbReference>
<dbReference type="SUPFAM" id="SSF51735">
    <property type="entry name" value="NAD(P)-binding Rossmann-fold domains"/>
    <property type="match status" value="1"/>
</dbReference>
<protein>
    <submittedName>
        <fullName evidence="3">Dehydrogenase reductase SDR family member 2</fullName>
    </submittedName>
</protein>
<proteinExistence type="inferred from homology"/>
<dbReference type="GO" id="GO:0050664">
    <property type="term" value="F:oxidoreductase activity, acting on NAD(P)H, oxygen as acceptor"/>
    <property type="evidence" value="ECO:0007669"/>
    <property type="project" value="TreeGrafter"/>
</dbReference>
<dbReference type="InterPro" id="IPR036291">
    <property type="entry name" value="NAD(P)-bd_dom_sf"/>
</dbReference>
<dbReference type="GO" id="GO:0016616">
    <property type="term" value="F:oxidoreductase activity, acting on the CH-OH group of donors, NAD or NADP as acceptor"/>
    <property type="evidence" value="ECO:0007669"/>
    <property type="project" value="UniProtKB-ARBA"/>
</dbReference>
<accession>A0A166PBB8</accession>
<dbReference type="CDD" id="cd05233">
    <property type="entry name" value="SDR_c"/>
    <property type="match status" value="1"/>
</dbReference>
<dbReference type="EMBL" id="LFIV01000170">
    <property type="protein sequence ID" value="KZL66585.1"/>
    <property type="molecule type" value="Genomic_DNA"/>
</dbReference>
<keyword evidence="2" id="KW-0560">Oxidoreductase</keyword>
<dbReference type="InterPro" id="IPR002347">
    <property type="entry name" value="SDR_fam"/>
</dbReference>
<dbReference type="STRING" id="708197.A0A166PBB8"/>
<evidence type="ECO:0000256" key="1">
    <source>
        <dbReference type="ARBA" id="ARBA00006484"/>
    </source>
</evidence>
<dbReference type="Proteomes" id="UP000076552">
    <property type="component" value="Unassembled WGS sequence"/>
</dbReference>
<organism evidence="3 4">
    <name type="scientific">Colletotrichum tofieldiae</name>
    <dbReference type="NCBI Taxonomy" id="708197"/>
    <lineage>
        <taxon>Eukaryota</taxon>
        <taxon>Fungi</taxon>
        <taxon>Dikarya</taxon>
        <taxon>Ascomycota</taxon>
        <taxon>Pezizomycotina</taxon>
        <taxon>Sordariomycetes</taxon>
        <taxon>Hypocreomycetidae</taxon>
        <taxon>Glomerellales</taxon>
        <taxon>Glomerellaceae</taxon>
        <taxon>Colletotrichum</taxon>
        <taxon>Colletotrichum spaethianum species complex</taxon>
    </lineage>
</organism>
<comment type="caution">
    <text evidence="3">The sequence shown here is derived from an EMBL/GenBank/DDBJ whole genome shotgun (WGS) entry which is preliminary data.</text>
</comment>
<comment type="similarity">
    <text evidence="1">Belongs to the short-chain dehydrogenases/reductases (SDR) family.</text>
</comment>
<evidence type="ECO:0000256" key="2">
    <source>
        <dbReference type="ARBA" id="ARBA00023002"/>
    </source>
</evidence>
<evidence type="ECO:0000313" key="3">
    <source>
        <dbReference type="EMBL" id="KZL66585.1"/>
    </source>
</evidence>
<reference evidence="3 4" key="1">
    <citation type="submission" date="2015-06" db="EMBL/GenBank/DDBJ databases">
        <title>Survival trade-offs in plant roots during colonization by closely related pathogenic and mutualistic fungi.</title>
        <authorList>
            <person name="Hacquard S."/>
            <person name="Kracher B."/>
            <person name="Hiruma K."/>
            <person name="Weinman A."/>
            <person name="Muench P."/>
            <person name="Garrido Oter R."/>
            <person name="Ver Loren van Themaat E."/>
            <person name="Dallerey J.-F."/>
            <person name="Damm U."/>
            <person name="Henrissat B."/>
            <person name="Lespinet O."/>
            <person name="Thon M."/>
            <person name="Kemen E."/>
            <person name="McHardy A.C."/>
            <person name="Schulze-Lefert P."/>
            <person name="O'Connell R.J."/>
        </authorList>
    </citation>
    <scope>NUCLEOTIDE SEQUENCE [LARGE SCALE GENOMIC DNA]</scope>
    <source>
        <strain evidence="3 4">0861</strain>
    </source>
</reference>
<sequence>MVNQDLQRLIAIPAVVSKVHKKPYPAISPFRHELNQATKTILITGAAEGVGFFIARAFAQASASRIIILDIRPDALAAAAAKLKEEVNEISPKTIIDARVCDVGNLHETDTLWSNLFTEGITVDVLVLSAACYGPGEPILNSGRDKIWSSFITNVRALLDHTERFYKQENHKKQKGLLQIRMLQRRIYVWDAEGARPSYGLTKNSGALLIQQIAKDAKPEIMQIINFHPGEVFTESAKRQGFSEDMIEWYDGNLGGQFALWAATGEAEFLHGRFIWAAWDVNELQSEEFQKLLQGTNYLKIGVKGL</sequence>